<proteinExistence type="predicted"/>
<dbReference type="Proteomes" id="UP000064189">
    <property type="component" value="Unassembled WGS sequence"/>
</dbReference>
<organism evidence="1 2">
    <name type="scientific">Peribacillus simplex</name>
    <dbReference type="NCBI Taxonomy" id="1478"/>
    <lineage>
        <taxon>Bacteria</taxon>
        <taxon>Bacillati</taxon>
        <taxon>Bacillota</taxon>
        <taxon>Bacilli</taxon>
        <taxon>Bacillales</taxon>
        <taxon>Bacillaceae</taxon>
        <taxon>Peribacillus</taxon>
    </lineage>
</organism>
<comment type="caution">
    <text evidence="1">The sequence shown here is derived from an EMBL/GenBank/DDBJ whole genome shotgun (WGS) entry which is preliminary data.</text>
</comment>
<name>A0A109MYF8_9BACI</name>
<gene>
    <name evidence="1" type="ORF">AS888_06305</name>
</gene>
<dbReference type="EMBL" id="LNNH01000019">
    <property type="protein sequence ID" value="KWW20029.1"/>
    <property type="molecule type" value="Genomic_DNA"/>
</dbReference>
<accession>A0A109MYF8</accession>
<protein>
    <submittedName>
        <fullName evidence="1">Uncharacterized protein</fullName>
    </submittedName>
</protein>
<evidence type="ECO:0000313" key="1">
    <source>
        <dbReference type="EMBL" id="KWW20029.1"/>
    </source>
</evidence>
<dbReference type="AlphaFoldDB" id="A0A109MYF8"/>
<sequence>MNKNLDRHGNGIILFNVSFILLCNGILEKTLEAFFENAREYVANSSDKIIIFSHFKCFSFPKKCLLFIIML</sequence>
<evidence type="ECO:0000313" key="2">
    <source>
        <dbReference type="Proteomes" id="UP000064189"/>
    </source>
</evidence>
<reference evidence="1 2" key="1">
    <citation type="submission" date="2015-11" db="EMBL/GenBank/DDBJ databases">
        <title>Genome Sequence of Bacillus simplex strain VanAntwerpen2.</title>
        <authorList>
            <person name="Couger M.B."/>
        </authorList>
    </citation>
    <scope>NUCLEOTIDE SEQUENCE [LARGE SCALE GENOMIC DNA]</scope>
    <source>
        <strain evidence="1 2">VanAntwerpen02</strain>
    </source>
</reference>
<keyword evidence="2" id="KW-1185">Reference proteome</keyword>